<reference evidence="8" key="1">
    <citation type="journal article" date="2019" name="Int. J. Syst. Evol. Microbiol.">
        <title>The Global Catalogue of Microorganisms (GCM) 10K type strain sequencing project: providing services to taxonomists for standard genome sequencing and annotation.</title>
        <authorList>
            <consortium name="The Broad Institute Genomics Platform"/>
            <consortium name="The Broad Institute Genome Sequencing Center for Infectious Disease"/>
            <person name="Wu L."/>
            <person name="Ma J."/>
        </authorList>
    </citation>
    <scope>NUCLEOTIDE SEQUENCE [LARGE SCALE GENOMIC DNA]</scope>
    <source>
        <strain evidence="8">CGMCC 4.7181</strain>
    </source>
</reference>
<feature type="domain" description="Carbohydrate kinase PfkB" evidence="6">
    <location>
        <begin position="7"/>
        <end position="286"/>
    </location>
</feature>
<dbReference type="Pfam" id="PF00294">
    <property type="entry name" value="PfkB"/>
    <property type="match status" value="1"/>
</dbReference>
<comment type="caution">
    <text evidence="7">The sequence shown here is derived from an EMBL/GenBank/DDBJ whole genome shotgun (WGS) entry which is preliminary data.</text>
</comment>
<evidence type="ECO:0000256" key="1">
    <source>
        <dbReference type="ARBA" id="ARBA00010688"/>
    </source>
</evidence>
<gene>
    <name evidence="7" type="ORF">GCM10010910_21520</name>
</gene>
<dbReference type="SUPFAM" id="SSF53613">
    <property type="entry name" value="Ribokinase-like"/>
    <property type="match status" value="1"/>
</dbReference>
<comment type="similarity">
    <text evidence="1">Belongs to the carbohydrate kinase PfkB family.</text>
</comment>
<protein>
    <submittedName>
        <fullName evidence="7">Ribokinase</fullName>
    </submittedName>
</protein>
<dbReference type="RefSeq" id="WP_188701750.1">
    <property type="nucleotide sequence ID" value="NZ_BMMQ01000006.1"/>
</dbReference>
<evidence type="ECO:0000256" key="4">
    <source>
        <dbReference type="ARBA" id="ARBA00022777"/>
    </source>
</evidence>
<dbReference type="InterPro" id="IPR002173">
    <property type="entry name" value="Carboh/pur_kinase_PfkB_CS"/>
</dbReference>
<name>A0ABQ2N1L4_9MICO</name>
<keyword evidence="4" id="KW-0418">Kinase</keyword>
<evidence type="ECO:0000313" key="8">
    <source>
        <dbReference type="Proteomes" id="UP000638043"/>
    </source>
</evidence>
<evidence type="ECO:0000256" key="5">
    <source>
        <dbReference type="ARBA" id="ARBA00022840"/>
    </source>
</evidence>
<evidence type="ECO:0000259" key="6">
    <source>
        <dbReference type="Pfam" id="PF00294"/>
    </source>
</evidence>
<keyword evidence="8" id="KW-1185">Reference proteome</keyword>
<proteinExistence type="inferred from homology"/>
<keyword evidence="5" id="KW-0067">ATP-binding</keyword>
<dbReference type="PROSITE" id="PS00583">
    <property type="entry name" value="PFKB_KINASES_1"/>
    <property type="match status" value="1"/>
</dbReference>
<sequence>MTTSGPVLVIGEALIDIVEKEGGSVEHVGGSPANVALGLGRLGVEVSLLTQFGADLRGEAIEAHLRDSAVRVLVERAAATSTARARIRRDGSAEYDFDIAWGGFGDVALPPASVVHTGSIAAFLEPGASDVVRLIRAAGAAEVTFDPNIRPDLVGARGEVEARFHEIAQLSTVVKLSDEDAEWLFPGKAIGDVLDAVLADGARLAAVTMGAEGAVLATPSGRVRVDPVRVEAVDTIGAGDTFMASLIASVCESGSADLGRDRVAQIGRDAVRAAAVTVSRAGANLPWARELAA</sequence>
<evidence type="ECO:0000313" key="7">
    <source>
        <dbReference type="EMBL" id="GGO65103.1"/>
    </source>
</evidence>
<dbReference type="InterPro" id="IPR011611">
    <property type="entry name" value="PfkB_dom"/>
</dbReference>
<dbReference type="Gene3D" id="3.40.1190.20">
    <property type="match status" value="1"/>
</dbReference>
<dbReference type="EMBL" id="BMMQ01000006">
    <property type="protein sequence ID" value="GGO65103.1"/>
    <property type="molecule type" value="Genomic_DNA"/>
</dbReference>
<keyword evidence="2" id="KW-0808">Transferase</keyword>
<dbReference type="PANTHER" id="PTHR43085">
    <property type="entry name" value="HEXOKINASE FAMILY MEMBER"/>
    <property type="match status" value="1"/>
</dbReference>
<dbReference type="InterPro" id="IPR050306">
    <property type="entry name" value="PfkB_Carbo_kinase"/>
</dbReference>
<evidence type="ECO:0000256" key="2">
    <source>
        <dbReference type="ARBA" id="ARBA00022679"/>
    </source>
</evidence>
<dbReference type="CDD" id="cd01167">
    <property type="entry name" value="bac_FRK"/>
    <property type="match status" value="1"/>
</dbReference>
<accession>A0ABQ2N1L4</accession>
<dbReference type="PANTHER" id="PTHR43085:SF1">
    <property type="entry name" value="PSEUDOURIDINE KINASE-RELATED"/>
    <property type="match status" value="1"/>
</dbReference>
<keyword evidence="3" id="KW-0547">Nucleotide-binding</keyword>
<dbReference type="InterPro" id="IPR029056">
    <property type="entry name" value="Ribokinase-like"/>
</dbReference>
<evidence type="ECO:0000256" key="3">
    <source>
        <dbReference type="ARBA" id="ARBA00022741"/>
    </source>
</evidence>
<organism evidence="7 8">
    <name type="scientific">Microbacterium nanhaiense</name>
    <dbReference type="NCBI Taxonomy" id="1301026"/>
    <lineage>
        <taxon>Bacteria</taxon>
        <taxon>Bacillati</taxon>
        <taxon>Actinomycetota</taxon>
        <taxon>Actinomycetes</taxon>
        <taxon>Micrococcales</taxon>
        <taxon>Microbacteriaceae</taxon>
        <taxon>Microbacterium</taxon>
    </lineage>
</organism>
<dbReference type="Proteomes" id="UP000638043">
    <property type="component" value="Unassembled WGS sequence"/>
</dbReference>